<protein>
    <submittedName>
        <fullName evidence="2">GIY-YIG nuclease family protein</fullName>
    </submittedName>
</protein>
<dbReference type="RefSeq" id="WP_118267372.1">
    <property type="nucleotide sequence ID" value="NZ_CP031968.1"/>
</dbReference>
<dbReference type="EMBL" id="CP031968">
    <property type="protein sequence ID" value="AXT46377.1"/>
    <property type="molecule type" value="Genomic_DNA"/>
</dbReference>
<dbReference type="InterPro" id="IPR018306">
    <property type="entry name" value="Phage_T5_Orf172_DNA-bd"/>
</dbReference>
<feature type="domain" description="Bacteriophage T5 Orf172 DNA-binding" evidence="1">
    <location>
        <begin position="12"/>
        <end position="92"/>
    </location>
</feature>
<evidence type="ECO:0000313" key="3">
    <source>
        <dbReference type="Proteomes" id="UP000259465"/>
    </source>
</evidence>
<reference evidence="2 3" key="1">
    <citation type="submission" date="2018-08" db="EMBL/GenBank/DDBJ databases">
        <title>Complete genome sequence of JP2-74.</title>
        <authorList>
            <person name="Wu L."/>
        </authorList>
    </citation>
    <scope>NUCLEOTIDE SEQUENCE [LARGE SCALE GENOMIC DNA]</scope>
    <source>
        <strain evidence="2 3">JP2-74</strain>
    </source>
</reference>
<accession>A0AAD0W8H7</accession>
<proteinExistence type="predicted"/>
<name>A0AAD0W8H7_9NEIS</name>
<dbReference type="AlphaFoldDB" id="A0AAD0W8H7"/>
<keyword evidence="3" id="KW-1185">Reference proteome</keyword>
<organism evidence="2 3">
    <name type="scientific">Chromobacterium rhizoryzae</name>
    <dbReference type="NCBI Taxonomy" id="1778675"/>
    <lineage>
        <taxon>Bacteria</taxon>
        <taxon>Pseudomonadati</taxon>
        <taxon>Pseudomonadota</taxon>
        <taxon>Betaproteobacteria</taxon>
        <taxon>Neisseriales</taxon>
        <taxon>Chromobacteriaceae</taxon>
        <taxon>Chromobacterium</taxon>
    </lineage>
</organism>
<sequence>MRYGFVYLLANKAMPGIYKIGMTDRSPLQRVDELSRSTSIPMSFDLVCYAEVDGALEHERALHAEFSHFRVNENREFFSFNAATLEDVIQTFSGIAINFCNCDYGLYLHKAKKAEQQRGKVLSISAAVRTLHENEDTAHGKGLR</sequence>
<evidence type="ECO:0000313" key="2">
    <source>
        <dbReference type="EMBL" id="AXT46377.1"/>
    </source>
</evidence>
<dbReference type="Proteomes" id="UP000259465">
    <property type="component" value="Chromosome"/>
</dbReference>
<dbReference type="SMART" id="SM00974">
    <property type="entry name" value="T5orf172"/>
    <property type="match status" value="1"/>
</dbReference>
<dbReference type="Pfam" id="PF10544">
    <property type="entry name" value="T5orf172"/>
    <property type="match status" value="1"/>
</dbReference>
<evidence type="ECO:0000259" key="1">
    <source>
        <dbReference type="SMART" id="SM00974"/>
    </source>
</evidence>
<dbReference type="KEGG" id="crz:D1345_09335"/>
<gene>
    <name evidence="2" type="ORF">D1345_09335</name>
</gene>